<feature type="transmembrane region" description="Helical" evidence="14">
    <location>
        <begin position="1400"/>
        <end position="1422"/>
    </location>
</feature>
<evidence type="ECO:0000256" key="7">
    <source>
        <dbReference type="ARBA" id="ARBA00022989"/>
    </source>
</evidence>
<evidence type="ECO:0000256" key="8">
    <source>
        <dbReference type="ARBA" id="ARBA00023054"/>
    </source>
</evidence>
<dbReference type="InterPro" id="IPR013761">
    <property type="entry name" value="SAM/pointed_sf"/>
</dbReference>
<proteinExistence type="inferred from homology"/>
<dbReference type="InterPro" id="IPR001660">
    <property type="entry name" value="SAM"/>
</dbReference>
<feature type="transmembrane region" description="Helical" evidence="14">
    <location>
        <begin position="1369"/>
        <end position="1388"/>
    </location>
</feature>
<evidence type="ECO:0000256" key="2">
    <source>
        <dbReference type="ARBA" id="ARBA00012543"/>
    </source>
</evidence>
<evidence type="ECO:0000256" key="13">
    <source>
        <dbReference type="SAM" id="MobiDB-lite"/>
    </source>
</evidence>
<feature type="transmembrane region" description="Helical" evidence="14">
    <location>
        <begin position="210"/>
        <end position="229"/>
    </location>
</feature>
<gene>
    <name evidence="16" type="ORF">pdam_00014209</name>
</gene>
<keyword evidence="6 14" id="KW-0812">Transmembrane</keyword>
<evidence type="ECO:0000256" key="1">
    <source>
        <dbReference type="ARBA" id="ARBA00004651"/>
    </source>
</evidence>
<sequence length="1456" mass="164750">MLFLMSQVNDHLDVSNMAPFEGTRKRFTVQRKDSAESVVSAKLENGQFFNGFICILKWISAVLIFLAVLFCIVTSKLCLLVLGHQFKSAQETKTNTTAEYSAEANKQALVMMLVLALVIPQAASLLYAIWTSLRRKSRPWPTKQGFIIILVSGALEAISLNYIVVVMVTVLPVNPDVTVLLMCSLSVAPAIWQAFKSRSQWQTCQGKLDVIKFSAAAISAITGIVMLSIKVPDLSGQIGIPVSFFLLSIAWSPKLRKLQIRSKQHSQSTLREHYVSGVSLSNNDEERGTSRGPPVKIKTARGKAAIVSSFWKLFLTPLIAMTFAKSYDIVELDSIYDTFKAMTTMNPSTTYFMLHIFASFFGYHFGWLSCSLCMQRIGYALPLTLATPITLLVMQVQRIYEISILPLPCASTDLGYILGAGFLLWFSQFIATTYYTWKSQGQIMAKASDLLWIPSYNGVCLEQYLLLNRRNQSCDEEHNKHNELSNNIHVFICTTMYHEADYEMEQLLRSIHDVDINRTKSGRHFESHVFFDGCIRANVLNSYVLQLVSLVEKTLVVSLTDCIKMKTPYGMQLRWKLQGGMDFTIHLKDNAKVKNKKRWSQVMYMSYVLDFRQELLRVEDDQCFILTTDADVKFTHWSVEALIDQITEDPKTGAVCARTHPLGDGPVVWYQIFDYAIGHWFQKVANHMLGSVLCSPGCFSLYRCQAVRDVLPTYSTGVDHAFEFLTKDMGEDRWMCTLMIQRGWRLTYCAAAEDSTYCPESFDEFYKQRRRWTPSTLANLVLLVSEWKRTLKNNEHISFLFILYQTFLVCSTVIGPSTVILVIVGGMVFSGLAINEITTLTRPSDANENTGVALDTEESVSEKDKTNVPRLSVMDTYRAKDGVPSAKSEKRSANGSQLESHKQSSVFEDDCVQKVSEICRDVMYSAAEIPRKKRARSSKSSPSNVAAMNANENSTFHKQPSGQSSEPATTLNKDIKDEVIPSTSNPQTGNKENITNENRISVQEAWADDCEGKMAPIDEEDNFERMSKEYDVCNRSIEDFPTCLNKTQPSQASLKTISVSRNPSKLVLPAIPRRTPSKPTENPQIKQTCIEKSQHEIPVIFSTQIESSQSITVDSSEYQLEISSRSHTSQAELPVPTEVTRQLPYSDEALLLLPNFYMSGPMRLSSTADIVVLFSESLQDYAPNFRKNGYEKAKFIAGMTDQDLERIGIQNIGHRQKLMRDIKNIPRIDIEENIPENVEVWLQEHGLEEYWPLFRSNGYAEPSDLVDLKKMSKEKLKETLLIRKPGHLNRLKSLINKLQYPNRGQMKIRRTRNELDRLPLKFLDVDNSDGGDEYNFWNGLRQECLIPEMSAFDQTSELKGKLVELRNTTLLVFGVSNALWMIIILALVRHKDLKILGVDIIGLGFLTIYGGIFAIQFLALLCHRFKTLIHILARAPWKMNSTKVAPAESPRSQQAS</sequence>
<evidence type="ECO:0000313" key="16">
    <source>
        <dbReference type="EMBL" id="RMX52773.1"/>
    </source>
</evidence>
<feature type="region of interest" description="Disordered" evidence="13">
    <location>
        <begin position="845"/>
        <end position="905"/>
    </location>
</feature>
<dbReference type="GO" id="GO:0006031">
    <property type="term" value="P:chitin biosynthetic process"/>
    <property type="evidence" value="ECO:0007669"/>
    <property type="project" value="TreeGrafter"/>
</dbReference>
<feature type="transmembrane region" description="Helical" evidence="14">
    <location>
        <begin position="351"/>
        <end position="370"/>
    </location>
</feature>
<dbReference type="FunFam" id="3.90.550.10:FF:000139">
    <property type="entry name" value="Chitin synthase 8"/>
    <property type="match status" value="1"/>
</dbReference>
<reference evidence="16 17" key="1">
    <citation type="journal article" date="2018" name="Sci. Rep.">
        <title>Comparative analysis of the Pocillopora damicornis genome highlights role of immune system in coral evolution.</title>
        <authorList>
            <person name="Cunning R."/>
            <person name="Bay R.A."/>
            <person name="Gillette P."/>
            <person name="Baker A.C."/>
            <person name="Traylor-Knowles N."/>
        </authorList>
    </citation>
    <scope>NUCLEOTIDE SEQUENCE [LARGE SCALE GENOMIC DNA]</scope>
    <source>
        <strain evidence="16">RSMAS</strain>
        <tissue evidence="16">Whole animal</tissue>
    </source>
</reference>
<comment type="catalytic activity">
    <reaction evidence="12">
        <text>[(1-&gt;4)-N-acetyl-beta-D-glucosaminyl](n) + UDP-N-acetyl-alpha-D-glucosamine = [(1-&gt;4)-N-acetyl-beta-D-glucosaminyl](n+1) + UDP + H(+)</text>
        <dbReference type="Rhea" id="RHEA:16637"/>
        <dbReference type="Rhea" id="RHEA-COMP:9593"/>
        <dbReference type="Rhea" id="RHEA-COMP:9595"/>
        <dbReference type="ChEBI" id="CHEBI:15378"/>
        <dbReference type="ChEBI" id="CHEBI:17029"/>
        <dbReference type="ChEBI" id="CHEBI:57705"/>
        <dbReference type="ChEBI" id="CHEBI:58223"/>
        <dbReference type="EC" id="2.4.1.16"/>
    </reaction>
</comment>
<dbReference type="Proteomes" id="UP000275408">
    <property type="component" value="Unassembled WGS sequence"/>
</dbReference>
<dbReference type="SUPFAM" id="SSF53448">
    <property type="entry name" value="Nucleotide-diphospho-sugar transferases"/>
    <property type="match status" value="1"/>
</dbReference>
<accession>A0A3M6UGK7</accession>
<evidence type="ECO:0000256" key="11">
    <source>
        <dbReference type="ARBA" id="ARBA00046329"/>
    </source>
</evidence>
<dbReference type="PANTHER" id="PTHR22914">
    <property type="entry name" value="CHITIN SYNTHASE"/>
    <property type="match status" value="1"/>
</dbReference>
<dbReference type="GO" id="GO:0005886">
    <property type="term" value="C:plasma membrane"/>
    <property type="evidence" value="ECO:0007669"/>
    <property type="project" value="UniProtKB-SubCell"/>
</dbReference>
<feature type="transmembrane region" description="Helical" evidence="14">
    <location>
        <begin position="58"/>
        <end position="82"/>
    </location>
</feature>
<keyword evidence="4" id="KW-0328">Glycosyltransferase</keyword>
<dbReference type="Pfam" id="PF03142">
    <property type="entry name" value="Chitin_synth_2"/>
    <property type="match status" value="1"/>
</dbReference>
<feature type="domain" description="SAM" evidence="15">
    <location>
        <begin position="1236"/>
        <end position="1301"/>
    </location>
</feature>
<evidence type="ECO:0000256" key="6">
    <source>
        <dbReference type="ARBA" id="ARBA00022692"/>
    </source>
</evidence>
<evidence type="ECO:0000256" key="10">
    <source>
        <dbReference type="ARBA" id="ARBA00023180"/>
    </source>
</evidence>
<keyword evidence="17" id="KW-1185">Reference proteome</keyword>
<evidence type="ECO:0000256" key="4">
    <source>
        <dbReference type="ARBA" id="ARBA00022676"/>
    </source>
</evidence>
<keyword evidence="3" id="KW-1003">Cell membrane</keyword>
<feature type="transmembrane region" description="Helical" evidence="14">
    <location>
        <begin position="109"/>
        <end position="133"/>
    </location>
</feature>
<keyword evidence="8" id="KW-0175">Coiled coil</keyword>
<dbReference type="GO" id="GO:0004100">
    <property type="term" value="F:chitin synthase activity"/>
    <property type="evidence" value="ECO:0007669"/>
    <property type="project" value="UniProtKB-EC"/>
</dbReference>
<dbReference type="Pfam" id="PF07647">
    <property type="entry name" value="SAM_2"/>
    <property type="match status" value="1"/>
</dbReference>
<dbReference type="OrthoDB" id="370884at2759"/>
<organism evidence="16 17">
    <name type="scientific">Pocillopora damicornis</name>
    <name type="common">Cauliflower coral</name>
    <name type="synonym">Millepora damicornis</name>
    <dbReference type="NCBI Taxonomy" id="46731"/>
    <lineage>
        <taxon>Eukaryota</taxon>
        <taxon>Metazoa</taxon>
        <taxon>Cnidaria</taxon>
        <taxon>Anthozoa</taxon>
        <taxon>Hexacorallia</taxon>
        <taxon>Scleractinia</taxon>
        <taxon>Astrocoeniina</taxon>
        <taxon>Pocilloporidae</taxon>
        <taxon>Pocillopora</taxon>
    </lineage>
</organism>
<feature type="compositionally biased region" description="Basic and acidic residues" evidence="13">
    <location>
        <begin position="877"/>
        <end position="892"/>
    </location>
</feature>
<dbReference type="Pfam" id="PF00536">
    <property type="entry name" value="SAM_1"/>
    <property type="match status" value="1"/>
</dbReference>
<feature type="transmembrane region" description="Helical" evidence="14">
    <location>
        <begin position="416"/>
        <end position="437"/>
    </location>
</feature>
<dbReference type="SMART" id="SM00454">
    <property type="entry name" value="SAM"/>
    <property type="match status" value="2"/>
</dbReference>
<dbReference type="InterPro" id="IPR029044">
    <property type="entry name" value="Nucleotide-diphossugar_trans"/>
</dbReference>
<evidence type="ECO:0000256" key="3">
    <source>
        <dbReference type="ARBA" id="ARBA00022475"/>
    </source>
</evidence>
<comment type="subcellular location">
    <subcellularLocation>
        <location evidence="1">Cell membrane</location>
        <topology evidence="1">Multi-pass membrane protein</topology>
    </subcellularLocation>
</comment>
<feature type="transmembrane region" description="Helical" evidence="14">
    <location>
        <begin position="377"/>
        <end position="396"/>
    </location>
</feature>
<keyword evidence="5" id="KW-0808">Transferase</keyword>
<feature type="region of interest" description="Disordered" evidence="13">
    <location>
        <begin position="977"/>
        <end position="1000"/>
    </location>
</feature>
<dbReference type="InterPro" id="IPR004835">
    <property type="entry name" value="Chitin_synth"/>
</dbReference>
<dbReference type="EMBL" id="RCHS01001580">
    <property type="protein sequence ID" value="RMX52773.1"/>
    <property type="molecule type" value="Genomic_DNA"/>
</dbReference>
<protein>
    <recommendedName>
        <fullName evidence="2">chitin synthase</fullName>
        <ecNumber evidence="2">2.4.1.16</ecNumber>
    </recommendedName>
</protein>
<keyword evidence="9 14" id="KW-0472">Membrane</keyword>
<evidence type="ECO:0000259" key="15">
    <source>
        <dbReference type="PROSITE" id="PS50105"/>
    </source>
</evidence>
<comment type="similarity">
    <text evidence="11">Belongs to the chitin synthase family. Class IV subfamily.</text>
</comment>
<evidence type="ECO:0000256" key="14">
    <source>
        <dbReference type="SAM" id="Phobius"/>
    </source>
</evidence>
<keyword evidence="7 14" id="KW-1133">Transmembrane helix</keyword>
<feature type="transmembrane region" description="Helical" evidence="14">
    <location>
        <begin position="235"/>
        <end position="253"/>
    </location>
</feature>
<dbReference type="EC" id="2.4.1.16" evidence="2"/>
<evidence type="ECO:0000256" key="9">
    <source>
        <dbReference type="ARBA" id="ARBA00023136"/>
    </source>
</evidence>
<feature type="transmembrane region" description="Helical" evidence="14">
    <location>
        <begin position="145"/>
        <end position="171"/>
    </location>
</feature>
<feature type="transmembrane region" description="Helical" evidence="14">
    <location>
        <begin position="797"/>
        <end position="814"/>
    </location>
</feature>
<dbReference type="SUPFAM" id="SSF47769">
    <property type="entry name" value="SAM/Pointed domain"/>
    <property type="match status" value="2"/>
</dbReference>
<dbReference type="PANTHER" id="PTHR22914:SF41">
    <property type="entry name" value="CHITIN SYNTHASE 7"/>
    <property type="match status" value="1"/>
</dbReference>
<feature type="compositionally biased region" description="Polar residues" evidence="13">
    <location>
        <begin position="981"/>
        <end position="1000"/>
    </location>
</feature>
<evidence type="ECO:0000313" key="17">
    <source>
        <dbReference type="Proteomes" id="UP000275408"/>
    </source>
</evidence>
<comment type="caution">
    <text evidence="16">The sequence shown here is derived from an EMBL/GenBank/DDBJ whole genome shotgun (WGS) entry which is preliminary data.</text>
</comment>
<feature type="transmembrane region" description="Helical" evidence="14">
    <location>
        <begin position="304"/>
        <end position="324"/>
    </location>
</feature>
<evidence type="ECO:0000256" key="12">
    <source>
        <dbReference type="ARBA" id="ARBA00048014"/>
    </source>
</evidence>
<dbReference type="STRING" id="46731.A0A3M6UGK7"/>
<name>A0A3M6UGK7_POCDA</name>
<evidence type="ECO:0000256" key="5">
    <source>
        <dbReference type="ARBA" id="ARBA00022679"/>
    </source>
</evidence>
<feature type="domain" description="SAM" evidence="15">
    <location>
        <begin position="1178"/>
        <end position="1228"/>
    </location>
</feature>
<keyword evidence="10" id="KW-0325">Glycoprotein</keyword>
<dbReference type="PROSITE" id="PS50105">
    <property type="entry name" value="SAM_DOMAIN"/>
    <property type="match status" value="2"/>
</dbReference>
<feature type="compositionally biased region" description="Polar residues" evidence="13">
    <location>
        <begin position="893"/>
        <end position="905"/>
    </location>
</feature>
<dbReference type="Gene3D" id="1.10.150.50">
    <property type="entry name" value="Transcription Factor, Ets-1"/>
    <property type="match status" value="2"/>
</dbReference>